<evidence type="ECO:0000313" key="3">
    <source>
        <dbReference type="Proteomes" id="UP000261420"/>
    </source>
</evidence>
<proteinExistence type="predicted"/>
<evidence type="ECO:0000256" key="1">
    <source>
        <dbReference type="SAM" id="SignalP"/>
    </source>
</evidence>
<reference evidence="2" key="2">
    <citation type="submission" date="2025-09" db="UniProtKB">
        <authorList>
            <consortium name="Ensembl"/>
        </authorList>
    </citation>
    <scope>IDENTIFICATION</scope>
</reference>
<dbReference type="GeneTree" id="ENSGT01120000273350"/>
<evidence type="ECO:0000313" key="2">
    <source>
        <dbReference type="Ensembl" id="ENSSDUP00000014037.1"/>
    </source>
</evidence>
<reference evidence="2" key="1">
    <citation type="submission" date="2025-08" db="UniProtKB">
        <authorList>
            <consortium name="Ensembl"/>
        </authorList>
    </citation>
    <scope>IDENTIFICATION</scope>
</reference>
<dbReference type="Proteomes" id="UP000261420">
    <property type="component" value="Unplaced"/>
</dbReference>
<organism evidence="2 3">
    <name type="scientific">Seriola dumerili</name>
    <name type="common">Greater amberjack</name>
    <name type="synonym">Caranx dumerili</name>
    <dbReference type="NCBI Taxonomy" id="41447"/>
    <lineage>
        <taxon>Eukaryota</taxon>
        <taxon>Metazoa</taxon>
        <taxon>Chordata</taxon>
        <taxon>Craniata</taxon>
        <taxon>Vertebrata</taxon>
        <taxon>Euteleostomi</taxon>
        <taxon>Actinopterygii</taxon>
        <taxon>Neopterygii</taxon>
        <taxon>Teleostei</taxon>
        <taxon>Neoteleostei</taxon>
        <taxon>Acanthomorphata</taxon>
        <taxon>Carangaria</taxon>
        <taxon>Carangiformes</taxon>
        <taxon>Carangidae</taxon>
        <taxon>Seriola</taxon>
    </lineage>
</organism>
<keyword evidence="3" id="KW-1185">Reference proteome</keyword>
<sequence>MKTFSVAVAVAVMLTFICIQESSPSTSFQDSDNDNPAVEHQETSVDSWMMPYNRQKRGIKCSPFCLRLALQPPTVDRSFVDCLLPAKILWTISCIQNTPLNVHLFGL</sequence>
<keyword evidence="1" id="KW-0732">Signal</keyword>
<feature type="chain" id="PRO_5017411970" evidence="1">
    <location>
        <begin position="25"/>
        <end position="107"/>
    </location>
</feature>
<name>A0A3B4U6N6_SERDU</name>
<dbReference type="AlphaFoldDB" id="A0A3B4U6N6"/>
<protein>
    <submittedName>
        <fullName evidence="2">Uncharacterized protein</fullName>
    </submittedName>
</protein>
<accession>A0A3B4U6N6</accession>
<feature type="signal peptide" evidence="1">
    <location>
        <begin position="1"/>
        <end position="24"/>
    </location>
</feature>
<dbReference type="Ensembl" id="ENSSDUT00000014306.1">
    <property type="protein sequence ID" value="ENSSDUP00000014037.1"/>
    <property type="gene ID" value="ENSSDUG00000010173.1"/>
</dbReference>